<keyword evidence="3" id="KW-1185">Reference proteome</keyword>
<dbReference type="Proteomes" id="UP000595278">
    <property type="component" value="Chromosome"/>
</dbReference>
<protein>
    <submittedName>
        <fullName evidence="2">Uncharacterized protein</fullName>
    </submittedName>
</protein>
<feature type="region of interest" description="Disordered" evidence="1">
    <location>
        <begin position="92"/>
        <end position="114"/>
    </location>
</feature>
<sequence>MARARNIKPAFFMNEDLVTLPFEYRLLFIGLWTLSDREGLIEDRPVKIKMELFPADNIDVNEGLIKLETLGFIERYTENDIKVISITNFKKHQSPHHTEKASNLPKKKEKQPIENMEENKQPLINGELTVNSQNNFGENPPDSLNPDSLNHESLCIGSSEHEQIENDSHKPKKSNRGSRLPDDFVMPNDWLTIGKDLRSELSEHEIRLSADKFIDYWHSATGARATKRDWLATWRNWIRDHRPNSNNVHKFPDKKPSMQANTSNINYREGLRIGSDGEYIF</sequence>
<proteinExistence type="predicted"/>
<name>A0A974RY79_9GAMM</name>
<feature type="region of interest" description="Disordered" evidence="1">
    <location>
        <begin position="130"/>
        <end position="181"/>
    </location>
</feature>
<accession>A0A974RY79</accession>
<dbReference type="EMBL" id="CP067393">
    <property type="protein sequence ID" value="QQP86917.1"/>
    <property type="molecule type" value="Genomic_DNA"/>
</dbReference>
<evidence type="ECO:0000313" key="2">
    <source>
        <dbReference type="EMBL" id="QQP86917.1"/>
    </source>
</evidence>
<reference evidence="2 3" key="1">
    <citation type="submission" date="2021-01" db="EMBL/GenBank/DDBJ databases">
        <title>Entomomonas sp. F2A isolated from a house cricket (Acheta domesticus).</title>
        <authorList>
            <person name="Spergser J."/>
            <person name="Busse H.-J."/>
        </authorList>
    </citation>
    <scope>NUCLEOTIDE SEQUENCE [LARGE SCALE GENOMIC DNA]</scope>
    <source>
        <strain evidence="2 3">F2A</strain>
    </source>
</reference>
<evidence type="ECO:0000256" key="1">
    <source>
        <dbReference type="SAM" id="MobiDB-lite"/>
    </source>
</evidence>
<feature type="compositionally biased region" description="Basic and acidic residues" evidence="1">
    <location>
        <begin position="159"/>
        <end position="169"/>
    </location>
</feature>
<evidence type="ECO:0000313" key="3">
    <source>
        <dbReference type="Proteomes" id="UP000595278"/>
    </source>
</evidence>
<dbReference type="KEGG" id="eaz:JHT90_06645"/>
<organism evidence="2 3">
    <name type="scientific">Entomomonas asaccharolytica</name>
    <dbReference type="NCBI Taxonomy" id="2785331"/>
    <lineage>
        <taxon>Bacteria</taxon>
        <taxon>Pseudomonadati</taxon>
        <taxon>Pseudomonadota</taxon>
        <taxon>Gammaproteobacteria</taxon>
        <taxon>Pseudomonadales</taxon>
        <taxon>Pseudomonadaceae</taxon>
        <taxon>Entomomonas</taxon>
    </lineage>
</organism>
<dbReference type="RefSeq" id="WP_201095409.1">
    <property type="nucleotide sequence ID" value="NZ_CP067393.1"/>
</dbReference>
<gene>
    <name evidence="2" type="ORF">JHT90_06645</name>
</gene>
<dbReference type="AlphaFoldDB" id="A0A974RY79"/>